<accession>A0ABP5XHW4</accession>
<evidence type="ECO:0000313" key="3">
    <source>
        <dbReference type="Proteomes" id="UP001501231"/>
    </source>
</evidence>
<comment type="caution">
    <text evidence="2">The sequence shown here is derived from an EMBL/GenBank/DDBJ whole genome shotgun (WGS) entry which is preliminary data.</text>
</comment>
<organism evidence="2 3">
    <name type="scientific">Actinomadura vinacea</name>
    <dbReference type="NCBI Taxonomy" id="115336"/>
    <lineage>
        <taxon>Bacteria</taxon>
        <taxon>Bacillati</taxon>
        <taxon>Actinomycetota</taxon>
        <taxon>Actinomycetes</taxon>
        <taxon>Streptosporangiales</taxon>
        <taxon>Thermomonosporaceae</taxon>
        <taxon>Actinomadura</taxon>
    </lineage>
</organism>
<dbReference type="PANTHER" id="PTHR42870:SF1">
    <property type="entry name" value="NON-SPECIFIC LIPID-TRANSFER PROTEIN-LIKE 2"/>
    <property type="match status" value="1"/>
</dbReference>
<sequence length="395" mass="41326">MRDETFSHRDRCAIVGIGATEFSKDSGRSELSLATEAAKAALADAGLTPADVDGLVKCDHDLVSINALADSLGAELSYWSEVGPGGVAPCAMVGQAVAAIVSGQASTVVVYRSLNGRSGRRFGRTAASGTERVGGKGTYDEYFLPHGLQTAGQFFAMIARRHMIENGLTEEALAHVAVTCRERANANPAAQMHSRKLTVDDCLSARPISSPLRLFDFCLETDGACAVVVTSAARAADCRKPPALIRAVAQAGGPRVQPGMMWPAVLRENVTTMPSRAAAETLYRRAGLGPEDVDVAQLYDCFTITLLLQLEDYGFCPPGEGGPFAMSGALGLDGAIPVNTSGGHLSEGYIHGMNHIVEGVRQIRGESTNQVAGAEVSLVTSAPPPGTSALLLVRS</sequence>
<dbReference type="RefSeq" id="WP_344597375.1">
    <property type="nucleotide sequence ID" value="NZ_BAAARW010000039.1"/>
</dbReference>
<dbReference type="InterPro" id="IPR002155">
    <property type="entry name" value="Thiolase"/>
</dbReference>
<dbReference type="PANTHER" id="PTHR42870">
    <property type="entry name" value="ACETYL-COA C-ACETYLTRANSFERASE"/>
    <property type="match status" value="1"/>
</dbReference>
<proteinExistence type="predicted"/>
<dbReference type="Pfam" id="PF22691">
    <property type="entry name" value="Thiolase_C_1"/>
    <property type="match status" value="1"/>
</dbReference>
<dbReference type="InterPro" id="IPR055140">
    <property type="entry name" value="Thiolase_C_2"/>
</dbReference>
<dbReference type="Proteomes" id="UP001501231">
    <property type="component" value="Unassembled WGS sequence"/>
</dbReference>
<reference evidence="3" key="1">
    <citation type="journal article" date="2019" name="Int. J. Syst. Evol. Microbiol.">
        <title>The Global Catalogue of Microorganisms (GCM) 10K type strain sequencing project: providing services to taxonomists for standard genome sequencing and annotation.</title>
        <authorList>
            <consortium name="The Broad Institute Genomics Platform"/>
            <consortium name="The Broad Institute Genome Sequencing Center for Infectious Disease"/>
            <person name="Wu L."/>
            <person name="Ma J."/>
        </authorList>
    </citation>
    <scope>NUCLEOTIDE SEQUENCE [LARGE SCALE GENOMIC DNA]</scope>
    <source>
        <strain evidence="3">JCM 3325</strain>
    </source>
</reference>
<evidence type="ECO:0000313" key="2">
    <source>
        <dbReference type="EMBL" id="GAA2454407.1"/>
    </source>
</evidence>
<protein>
    <submittedName>
        <fullName evidence="2">Lipid-transfer protein</fullName>
    </submittedName>
</protein>
<feature type="domain" description="Thiolase C-terminal" evidence="1">
    <location>
        <begin position="267"/>
        <end position="382"/>
    </location>
</feature>
<dbReference type="PIRSF" id="PIRSF000429">
    <property type="entry name" value="Ac-CoA_Ac_transf"/>
    <property type="match status" value="1"/>
</dbReference>
<dbReference type="InterPro" id="IPR016039">
    <property type="entry name" value="Thiolase-like"/>
</dbReference>
<dbReference type="CDD" id="cd00829">
    <property type="entry name" value="SCP-x_thiolase"/>
    <property type="match status" value="1"/>
</dbReference>
<evidence type="ECO:0000259" key="1">
    <source>
        <dbReference type="Pfam" id="PF22691"/>
    </source>
</evidence>
<keyword evidence="3" id="KW-1185">Reference proteome</keyword>
<dbReference type="Gene3D" id="3.40.47.10">
    <property type="match status" value="1"/>
</dbReference>
<dbReference type="EMBL" id="BAAARW010000039">
    <property type="protein sequence ID" value="GAA2454407.1"/>
    <property type="molecule type" value="Genomic_DNA"/>
</dbReference>
<gene>
    <name evidence="2" type="ORF">GCM10010191_86630</name>
</gene>
<dbReference type="SUPFAM" id="SSF53901">
    <property type="entry name" value="Thiolase-like"/>
    <property type="match status" value="2"/>
</dbReference>
<name>A0ABP5XHW4_9ACTN</name>